<organism evidence="2 3">
    <name type="scientific">Mycolicibacterium chlorophenolicum</name>
    <dbReference type="NCBI Taxonomy" id="37916"/>
    <lineage>
        <taxon>Bacteria</taxon>
        <taxon>Bacillati</taxon>
        <taxon>Actinomycetota</taxon>
        <taxon>Actinomycetes</taxon>
        <taxon>Mycobacteriales</taxon>
        <taxon>Mycobacteriaceae</taxon>
        <taxon>Mycolicibacterium</taxon>
    </lineage>
</organism>
<dbReference type="STRING" id="37916.MCHLDSM_04210"/>
<evidence type="ECO:0000256" key="1">
    <source>
        <dbReference type="SAM" id="MobiDB-lite"/>
    </source>
</evidence>
<gene>
    <name evidence="2" type="ORF">MCHLDSM_04210</name>
</gene>
<comment type="caution">
    <text evidence="2">The sequence shown here is derived from an EMBL/GenBank/DDBJ whole genome shotgun (WGS) entry which is preliminary data.</text>
</comment>
<dbReference type="SUPFAM" id="SSF51905">
    <property type="entry name" value="FAD/NAD(P)-binding domain"/>
    <property type="match status" value="1"/>
</dbReference>
<sequence length="477" mass="51832">MSVLGERAVVLGASMSGLLAARVLSDFYRTVTVVERDVLSDEPESRRGVPQGRHGHVLLARGAQTVGELFPGILDELVADGAPVWDDAEYCRLYLSFGGHLMPRSGKAAVDDPKANALYQPSRPLLECHVRRRLQAIENVTIVDGQDVAGLTSTADRKRVTGVRVVDRGGGSEQELTADLVVDAMGRAAHTPAFLEGLGYGRPAEDHVVVHTTYVSQLLRIPPGTLKEMLTLVGAAPGRPTGMFLFGYENDTWMFTVFGMVGHQPPRDLAGMLSFAQDFAPAHVLAAVQAGEPVAPVVQHRLPSSQWRRYDKMRRFPEGLLVTGDAMCSFNPVYGQGMSVAAMDALALQESLRRGVTGLSRRYFRAAAKSIGVAWGLAAGPDLAFPEVEGRRTPAMRLTNRFADWVLTACETDPVVHAQFTRVTGLVEPPSHLFDPSFIYRVATVNRRRRQRGSQPQPAGVARIADGHTPLPETLSE</sequence>
<name>A0A0J6VNS0_9MYCO</name>
<dbReference type="Gene3D" id="3.50.50.60">
    <property type="entry name" value="FAD/NAD(P)-binding domain"/>
    <property type="match status" value="1"/>
</dbReference>
<dbReference type="PANTHER" id="PTHR43422">
    <property type="entry name" value="THIAMINE THIAZOLE SYNTHASE"/>
    <property type="match status" value="1"/>
</dbReference>
<evidence type="ECO:0000313" key="2">
    <source>
        <dbReference type="EMBL" id="KMO71839.1"/>
    </source>
</evidence>
<reference evidence="2 3" key="1">
    <citation type="journal article" date="2015" name="Genome Biol. Evol.">
        <title>Characterization of Three Mycobacterium spp. with Potential Use in Bioremediation by Genome Sequencing and Comparative Genomics.</title>
        <authorList>
            <person name="Das S."/>
            <person name="Pettersson B.M."/>
            <person name="Behra P.R."/>
            <person name="Ramesh M."/>
            <person name="Dasgupta S."/>
            <person name="Bhattacharya A."/>
            <person name="Kirsebom L.A."/>
        </authorList>
    </citation>
    <scope>NUCLEOTIDE SEQUENCE [LARGE SCALE GENOMIC DNA]</scope>
    <source>
        <strain evidence="2 3">DSM 43826</strain>
    </source>
</reference>
<protein>
    <submittedName>
        <fullName evidence="2">Putative epoxidase LasC</fullName>
        <ecNumber evidence="2">1.14.13.-</ecNumber>
    </submittedName>
</protein>
<keyword evidence="3" id="KW-1185">Reference proteome</keyword>
<dbReference type="PANTHER" id="PTHR43422:SF3">
    <property type="entry name" value="THIAMINE THIAZOLE SYNTHASE"/>
    <property type="match status" value="1"/>
</dbReference>
<accession>A0A0J6VNS0</accession>
<dbReference type="EMBL" id="JYNL01000050">
    <property type="protein sequence ID" value="KMO71839.1"/>
    <property type="molecule type" value="Genomic_DNA"/>
</dbReference>
<dbReference type="PATRIC" id="fig|37916.4.peg.4181"/>
<keyword evidence="2" id="KW-0560">Oxidoreductase</keyword>
<evidence type="ECO:0000313" key="3">
    <source>
        <dbReference type="Proteomes" id="UP000036513"/>
    </source>
</evidence>
<dbReference type="Proteomes" id="UP000036513">
    <property type="component" value="Unassembled WGS sequence"/>
</dbReference>
<dbReference type="AlphaFoldDB" id="A0A0J6VNS0"/>
<proteinExistence type="predicted"/>
<dbReference type="RefSeq" id="WP_048471608.1">
    <property type="nucleotide sequence ID" value="NZ_JYNL01000050.1"/>
</dbReference>
<dbReference type="InterPro" id="IPR036188">
    <property type="entry name" value="FAD/NAD-bd_sf"/>
</dbReference>
<dbReference type="EC" id="1.14.13.-" evidence="2"/>
<dbReference type="GO" id="GO:0016491">
    <property type="term" value="F:oxidoreductase activity"/>
    <property type="evidence" value="ECO:0007669"/>
    <property type="project" value="UniProtKB-KW"/>
</dbReference>
<feature type="region of interest" description="Disordered" evidence="1">
    <location>
        <begin position="449"/>
        <end position="477"/>
    </location>
</feature>